<keyword evidence="3" id="KW-1185">Reference proteome</keyword>
<name>A0A1M6E8H3_9ACTN</name>
<keyword evidence="1" id="KW-0812">Transmembrane</keyword>
<proteinExistence type="predicted"/>
<reference evidence="2 3" key="1">
    <citation type="submission" date="2016-11" db="EMBL/GenBank/DDBJ databases">
        <authorList>
            <person name="Jaros S."/>
            <person name="Januszkiewicz K."/>
            <person name="Wedrychowicz H."/>
        </authorList>
    </citation>
    <scope>NUCLEOTIDE SEQUENCE [LARGE SCALE GENOMIC DNA]</scope>
    <source>
        <strain evidence="2 3">DSM 12906</strain>
    </source>
</reference>
<feature type="transmembrane region" description="Helical" evidence="1">
    <location>
        <begin position="155"/>
        <end position="178"/>
    </location>
</feature>
<sequence>MLWSGFCAVCQRVTPMSRSFLTRRRARCVAVSVLSASTCSVSVVLDLLFRMLILAAGAVLAVWGNPAIRLILRRIDDSGQGPHDEIELARENLGLVRAQADLPGGRWVGVFERLAVYVCIVGGFPAGIAMVLAVKGLGRYAELATSEPSSRKGELFIIGTFASLLWAGLWAGAAYWGVRAW</sequence>
<gene>
    <name evidence="2" type="ORF">SAMN02745244_01127</name>
</gene>
<organism evidence="2 3">
    <name type="scientific">Tessaracoccus bendigoensis DSM 12906</name>
    <dbReference type="NCBI Taxonomy" id="1123357"/>
    <lineage>
        <taxon>Bacteria</taxon>
        <taxon>Bacillati</taxon>
        <taxon>Actinomycetota</taxon>
        <taxon>Actinomycetes</taxon>
        <taxon>Propionibacteriales</taxon>
        <taxon>Propionibacteriaceae</taxon>
        <taxon>Tessaracoccus</taxon>
    </lineage>
</organism>
<feature type="transmembrane region" description="Helical" evidence="1">
    <location>
        <begin position="51"/>
        <end position="72"/>
    </location>
</feature>
<feature type="transmembrane region" description="Helical" evidence="1">
    <location>
        <begin position="114"/>
        <end position="135"/>
    </location>
</feature>
<evidence type="ECO:0000256" key="1">
    <source>
        <dbReference type="SAM" id="Phobius"/>
    </source>
</evidence>
<evidence type="ECO:0000313" key="2">
    <source>
        <dbReference type="EMBL" id="SHI81731.1"/>
    </source>
</evidence>
<dbReference type="Proteomes" id="UP000184512">
    <property type="component" value="Unassembled WGS sequence"/>
</dbReference>
<keyword evidence="1" id="KW-0472">Membrane</keyword>
<dbReference type="STRING" id="1123357.SAMN02745244_01127"/>
<accession>A0A1M6E8H3</accession>
<dbReference type="EMBL" id="FQZG01000016">
    <property type="protein sequence ID" value="SHI81731.1"/>
    <property type="molecule type" value="Genomic_DNA"/>
</dbReference>
<keyword evidence="1" id="KW-1133">Transmembrane helix</keyword>
<dbReference type="AlphaFoldDB" id="A0A1M6E8H3"/>
<evidence type="ECO:0000313" key="3">
    <source>
        <dbReference type="Proteomes" id="UP000184512"/>
    </source>
</evidence>
<protein>
    <submittedName>
        <fullName evidence="2">Uncharacterized protein</fullName>
    </submittedName>
</protein>